<evidence type="ECO:0008006" key="4">
    <source>
        <dbReference type="Google" id="ProtNLM"/>
    </source>
</evidence>
<dbReference type="InterPro" id="IPR025029">
    <property type="entry name" value="DUF3918"/>
</dbReference>
<evidence type="ECO:0000313" key="3">
    <source>
        <dbReference type="Proteomes" id="UP001237207"/>
    </source>
</evidence>
<name>A0AAJ1SXQ1_9BACI</name>
<dbReference type="Proteomes" id="UP001237207">
    <property type="component" value="Unassembled WGS sequence"/>
</dbReference>
<evidence type="ECO:0000256" key="1">
    <source>
        <dbReference type="SAM" id="Phobius"/>
    </source>
</evidence>
<evidence type="ECO:0000313" key="2">
    <source>
        <dbReference type="EMBL" id="MDQ0214615.1"/>
    </source>
</evidence>
<protein>
    <recommendedName>
        <fullName evidence="4">DUF3918 domain-containing protein</fullName>
    </recommendedName>
</protein>
<keyword evidence="3" id="KW-1185">Reference proteome</keyword>
<feature type="transmembrane region" description="Helical" evidence="1">
    <location>
        <begin position="6"/>
        <end position="24"/>
    </location>
</feature>
<proteinExistence type="predicted"/>
<dbReference type="Pfam" id="PF13056">
    <property type="entry name" value="DUF3918"/>
    <property type="match status" value="1"/>
</dbReference>
<dbReference type="EMBL" id="JAUSUC010000008">
    <property type="protein sequence ID" value="MDQ0214615.1"/>
    <property type="molecule type" value="Genomic_DNA"/>
</dbReference>
<keyword evidence="1" id="KW-0812">Transmembrane</keyword>
<dbReference type="AlphaFoldDB" id="A0AAJ1SXQ1"/>
<dbReference type="RefSeq" id="WP_307256598.1">
    <property type="nucleotide sequence ID" value="NZ_JAUSUC010000008.1"/>
</dbReference>
<keyword evidence="1" id="KW-1133">Transmembrane helix</keyword>
<accession>A0AAJ1SXQ1</accession>
<gene>
    <name evidence="2" type="ORF">J2S13_001011</name>
</gene>
<keyword evidence="1" id="KW-0472">Membrane</keyword>
<sequence>MNKTISSLIGIGAGIAAVTMMNRSNKINKRQMRRWTKQIQKMF</sequence>
<organism evidence="2 3">
    <name type="scientific">Oikeobacillus pervagus</name>
    <dbReference type="NCBI Taxonomy" id="1325931"/>
    <lineage>
        <taxon>Bacteria</taxon>
        <taxon>Bacillati</taxon>
        <taxon>Bacillota</taxon>
        <taxon>Bacilli</taxon>
        <taxon>Bacillales</taxon>
        <taxon>Bacillaceae</taxon>
        <taxon>Oikeobacillus</taxon>
    </lineage>
</organism>
<comment type="caution">
    <text evidence="2">The sequence shown here is derived from an EMBL/GenBank/DDBJ whole genome shotgun (WGS) entry which is preliminary data.</text>
</comment>
<reference evidence="2" key="1">
    <citation type="submission" date="2023-07" db="EMBL/GenBank/DDBJ databases">
        <title>Genomic Encyclopedia of Type Strains, Phase IV (KMG-IV): sequencing the most valuable type-strain genomes for metagenomic binning, comparative biology and taxonomic classification.</title>
        <authorList>
            <person name="Goeker M."/>
        </authorList>
    </citation>
    <scope>NUCLEOTIDE SEQUENCE</scope>
    <source>
        <strain evidence="2">DSM 23947</strain>
    </source>
</reference>